<sequence length="137" mass="15630">MNNETLLLVLILVVCVLQTITNQSSSCSRHLQRPKHEYHLTKECAASNMRTVASSNATDLESCVQLATTKNAFAFTYANFSEDMESTLSSTCNVFDCPEFHSFLLTANVSMYDYYSMFSKPLRKYLLPTYNCNEQYE</sequence>
<proteinExistence type="predicted"/>
<organism evidence="2 3">
    <name type="scientific">Aphis gossypii</name>
    <name type="common">Cotton aphid</name>
    <dbReference type="NCBI Taxonomy" id="80765"/>
    <lineage>
        <taxon>Eukaryota</taxon>
        <taxon>Metazoa</taxon>
        <taxon>Ecdysozoa</taxon>
        <taxon>Arthropoda</taxon>
        <taxon>Hexapoda</taxon>
        <taxon>Insecta</taxon>
        <taxon>Pterygota</taxon>
        <taxon>Neoptera</taxon>
        <taxon>Paraneoptera</taxon>
        <taxon>Hemiptera</taxon>
        <taxon>Sternorrhyncha</taxon>
        <taxon>Aphidomorpha</taxon>
        <taxon>Aphidoidea</taxon>
        <taxon>Aphididae</taxon>
        <taxon>Aphidini</taxon>
        <taxon>Aphis</taxon>
        <taxon>Aphis</taxon>
    </lineage>
</organism>
<evidence type="ECO:0000256" key="1">
    <source>
        <dbReference type="SAM" id="SignalP"/>
    </source>
</evidence>
<keyword evidence="3" id="KW-1185">Reference proteome</keyword>
<feature type="signal peptide" evidence="1">
    <location>
        <begin position="1"/>
        <end position="21"/>
    </location>
</feature>
<accession>A0A9P0NR35</accession>
<feature type="chain" id="PRO_5040471275" evidence="1">
    <location>
        <begin position="22"/>
        <end position="137"/>
    </location>
</feature>
<evidence type="ECO:0000313" key="3">
    <source>
        <dbReference type="Proteomes" id="UP001154329"/>
    </source>
</evidence>
<keyword evidence="1" id="KW-0732">Signal</keyword>
<reference evidence="2" key="2">
    <citation type="submission" date="2022-10" db="EMBL/GenBank/DDBJ databases">
        <authorList>
            <consortium name="ENA_rothamsted_submissions"/>
            <consortium name="culmorum"/>
            <person name="King R."/>
        </authorList>
    </citation>
    <scope>NUCLEOTIDE SEQUENCE</scope>
</reference>
<reference evidence="2" key="1">
    <citation type="submission" date="2022-02" db="EMBL/GenBank/DDBJ databases">
        <authorList>
            <person name="King R."/>
        </authorList>
    </citation>
    <scope>NUCLEOTIDE SEQUENCE</scope>
</reference>
<name>A0A9P0NR35_APHGO</name>
<dbReference type="AlphaFoldDB" id="A0A9P0NR35"/>
<dbReference type="Proteomes" id="UP001154329">
    <property type="component" value="Chromosome 3"/>
</dbReference>
<gene>
    <name evidence="2" type="ORF">APHIGO_LOCUS9490</name>
</gene>
<evidence type="ECO:0000313" key="2">
    <source>
        <dbReference type="EMBL" id="CAH1733125.1"/>
    </source>
</evidence>
<dbReference type="EMBL" id="OU899036">
    <property type="protein sequence ID" value="CAH1733125.1"/>
    <property type="molecule type" value="Genomic_DNA"/>
</dbReference>
<protein>
    <submittedName>
        <fullName evidence="2">Uncharacterized protein</fullName>
    </submittedName>
</protein>